<feature type="compositionally biased region" description="Polar residues" evidence="1">
    <location>
        <begin position="50"/>
        <end position="63"/>
    </location>
</feature>
<evidence type="ECO:0000256" key="1">
    <source>
        <dbReference type="SAM" id="MobiDB-lite"/>
    </source>
</evidence>
<feature type="region of interest" description="Disordered" evidence="1">
    <location>
        <begin position="1"/>
        <end position="90"/>
    </location>
</feature>
<comment type="caution">
    <text evidence="2">The sequence shown here is derived from an EMBL/GenBank/DDBJ whole genome shotgun (WGS) entry which is preliminary data.</text>
</comment>
<sequence>MANLNDLIKTAKEQTAKRTAQNTEDKRSSVASPTAFTGTGDSDTPKAVNSIAQSPTDTVSAVPNENPLKNPADSAGEFMNEPTPKRKRADSLKNISEEELNELLTMYENRKKLRKKVSRQERKFTPEIMELKEKCRIFLDNNQIDEKAVIRVTGEARDLIFLFGKVFNIPTQVLASYIIQSYLEDNFAEFVKKVRRLGN</sequence>
<gene>
    <name evidence="2" type="ORF">CE91St3_32120</name>
</gene>
<accession>A0AA37KB66</accession>
<dbReference type="EMBL" id="BQNZ01000003">
    <property type="protein sequence ID" value="GKH73349.1"/>
    <property type="molecule type" value="Genomic_DNA"/>
</dbReference>
<proteinExistence type="predicted"/>
<organism evidence="2 3">
    <name type="scientific">Parabacteroides merdae</name>
    <dbReference type="NCBI Taxonomy" id="46503"/>
    <lineage>
        <taxon>Bacteria</taxon>
        <taxon>Pseudomonadati</taxon>
        <taxon>Bacteroidota</taxon>
        <taxon>Bacteroidia</taxon>
        <taxon>Bacteroidales</taxon>
        <taxon>Tannerellaceae</taxon>
        <taxon>Parabacteroides</taxon>
    </lineage>
</organism>
<dbReference type="Proteomes" id="UP001055114">
    <property type="component" value="Unassembled WGS sequence"/>
</dbReference>
<feature type="compositionally biased region" description="Polar residues" evidence="1">
    <location>
        <begin position="29"/>
        <end position="42"/>
    </location>
</feature>
<name>A0AA37KB66_9BACT</name>
<reference evidence="2" key="1">
    <citation type="submission" date="2022-01" db="EMBL/GenBank/DDBJ databases">
        <title>Novel bile acid biosynthetic pathways are enriched in the microbiome of centenarians.</title>
        <authorList>
            <person name="Sato Y."/>
            <person name="Atarashi K."/>
            <person name="Plichta R.D."/>
            <person name="Arai Y."/>
            <person name="Sasajima S."/>
            <person name="Kearney M.S."/>
            <person name="Suda W."/>
            <person name="Takeshita K."/>
            <person name="Sasaki T."/>
            <person name="Okamoto S."/>
            <person name="Skelly N.A."/>
            <person name="Okamura Y."/>
            <person name="Vlamakis H."/>
            <person name="Li Y."/>
            <person name="Tanoue T."/>
            <person name="Takei H."/>
            <person name="Nittono H."/>
            <person name="Narushima S."/>
            <person name="Irie J."/>
            <person name="Itoh H."/>
            <person name="Moriya K."/>
            <person name="Sugiura Y."/>
            <person name="Suematsu M."/>
            <person name="Moritoki N."/>
            <person name="Shibata S."/>
            <person name="Littman R.D."/>
            <person name="Fischbach A.M."/>
            <person name="Uwamino Y."/>
            <person name="Inoue T."/>
            <person name="Honda A."/>
            <person name="Hattori M."/>
            <person name="Murai T."/>
            <person name="Xavier J.R."/>
            <person name="Hirose N."/>
            <person name="Honda K."/>
        </authorList>
    </citation>
    <scope>NUCLEOTIDE SEQUENCE</scope>
    <source>
        <strain evidence="2">CE91-St3</strain>
    </source>
</reference>
<dbReference type="RefSeq" id="WP_122298314.1">
    <property type="nucleotide sequence ID" value="NZ_BQNZ01000003.1"/>
</dbReference>
<protein>
    <submittedName>
        <fullName evidence="2">Uncharacterized protein</fullName>
    </submittedName>
</protein>
<dbReference type="AlphaFoldDB" id="A0AA37KB66"/>
<evidence type="ECO:0000313" key="2">
    <source>
        <dbReference type="EMBL" id="GKH73349.1"/>
    </source>
</evidence>
<evidence type="ECO:0000313" key="3">
    <source>
        <dbReference type="Proteomes" id="UP001055114"/>
    </source>
</evidence>